<dbReference type="PANTHER" id="PTHR47340">
    <property type="entry name" value="DUPLICATED HOMEODOMAIN-LIKE SUPERFAMILY PROTEIN"/>
    <property type="match status" value="1"/>
</dbReference>
<feature type="compositionally biased region" description="Basic and acidic residues" evidence="2">
    <location>
        <begin position="1266"/>
        <end position="1291"/>
    </location>
</feature>
<evidence type="ECO:0000313" key="4">
    <source>
        <dbReference type="EMBL" id="KAL3838330.1"/>
    </source>
</evidence>
<dbReference type="EMBL" id="JBJXBP010000003">
    <property type="protein sequence ID" value="KAL3838330.1"/>
    <property type="molecule type" value="Genomic_DNA"/>
</dbReference>
<sequence>MPPEPLPWGDRRDFRKHERSASDPRLGATGGFGGGGPHRWREQHHAPLPHPYHNRHQQQQQQQQQQRWYSDFRSSRPIPPGHGKQGGWHMYSDDTSHGFVPFGSRYGTRNLEDENCRPFVSRGDGRYIRNGRENRASSFSQKEWKAPSCEPAASMSGPGRPTSEANTQRSAENTHACLNNTSKSNDDSNPHDSANPLGQSHSLPKEEQDKSGVTGDVLTIADPKSEKENGLGSIDWKPMKWPRSGSLSSRGSGFSPSSSSKSMGVESMQTVAEVQPKNLTPVQSPSEDAVACITSTAPAPLDEDSSRKKPRLGWGEGLAKYEKKKVEGPEDCGMKNDMVVSVINTEAVQSHVGNLLDKSPRVASLLDFASPATPSSVACSSSPGVEEKESTKVANVDHDTTNLSSSPSIVSQMHYDGPTFNLEKLDIAAIANLSTLINELLSDDPSSAETGYVQTSSMNKLLLWKVDVLKALETTESEIDSLETELKSLITEPKSCCLPASSSSLPGECDLKSSEDLDTPSKFSVRPAPLQAVSFGDIIVENMPVALERENVNEDADSPGSATSKFVEVQASEEDIFPVETAECVEGFVNLNSNNSSNLGEKCLENAINDEQIAGHIVNCELTVANSSQDFSRGSNVCYDVDNIYETIIASNKYSASRALEELNKLLPSKQPYNDTLTLSHASSLQRDVSVVKDRFLRRKRFIQFKEKVITLKFKIFQHFWKEGRIVSVRKLRIKSHKKFDLSRTGHKKNRSFSRLRSSSSAGSPQTVPPDEVIEFINGLLSESAFKPYRNILKMPALILDKKEKMMSKFISNNGLVEDPCAAEKERSMINPWTSEEMDIFIDKLAIFGKDFKKIASCLDHKTIADCVEFYYKNHKSDCFEKARKKPGFTKQRKSQSTTYLVPGKRWNREQNAVSLDMLGAASAIVANVDNNMEIQQKCTSRLFIGASSSYKASRGDDGSLQRSESMDMYTNERETIAADVLAGICGSISSEAMSSCITSSVDPGSMDPGSVDPGDGYQEWKYQRSSSSTKRPLTLEVAQNGDECSDESCGEMDPTDWTDEEKYTFIQAVSSYGKDFVMISQAVRTRSREQCQGFFIKAKKCLGLDLIQLGAGNTLSGDVNGGGSDIEDACINDPGCKMEEDIAPPDLKFNHEPDIVRTQDLKPDFKVCEENYGPCLLDPMASGPVLENSLMGDRQVDEKPVTDFIVASKERNGANDACITVQKLGTTGASSNAESVRVVEGDDNALSNRSCEAESRDFGGISDGNCREEKEGKGPKDNLDHKKDEDKDSKSSQVNDTNCAVSEMNSYPQKAGHVCNPSGAAAHSSIQVEKLSESHKKADFENSSAEKSPFMPLQKNGHLTSVKSSTLFPVPIKYQKYNGLSAVGTNRISDKHSQRFVRTGESQQHFSGYSLSDPVKPAQILRGYPVSVQTMKEMNGNVNKKRSVSLQNFPERDGVFHSGRHTEFSLQKCSSSSRHQNKAVEALFPAQEQGRDNSRPHSGCSSDGDKPQRNGDVKLFGKILISSQEKLEYCDQQANDNNNRQHRGTGCQSLNLKVSGNPKVNLDSAAQSKFDPNNYIGSENIPVTSFGFWDGNRMQKGFPSLSDSARLLTKYPAAFGNYTLPTRKFEQPLSLHGNVKYTDYPLDGFSVFPGRELNSSSTGVADYQLFRNREVQPPFTIDMKQPQDVLLTEMQRRNGFDIVSGMQHEARSMVGIRGGVLLGGQCSSGVSDPVAAMKMHYAQTEHFSVHLKDDDKWRSNGNVGR</sequence>
<feature type="region of interest" description="Disordered" evidence="2">
    <location>
        <begin position="1485"/>
        <end position="1512"/>
    </location>
</feature>
<comment type="caution">
    <text evidence="4">The sequence shown here is derived from an EMBL/GenBank/DDBJ whole genome shotgun (WGS) entry which is preliminary data.</text>
</comment>
<dbReference type="PANTHER" id="PTHR47340:SF1">
    <property type="entry name" value="DUPLICATED HOMEODOMAIN-LIKE SUPERFAMILY PROTEIN"/>
    <property type="match status" value="1"/>
</dbReference>
<dbReference type="InterPro" id="IPR017884">
    <property type="entry name" value="SANT_dom"/>
</dbReference>
<dbReference type="SMART" id="SM00717">
    <property type="entry name" value="SANT"/>
    <property type="match status" value="2"/>
</dbReference>
<proteinExistence type="predicted"/>
<dbReference type="SUPFAM" id="SSF46689">
    <property type="entry name" value="Homeodomain-like"/>
    <property type="match status" value="2"/>
</dbReference>
<dbReference type="Proteomes" id="UP001634393">
    <property type="component" value="Unassembled WGS sequence"/>
</dbReference>
<feature type="region of interest" description="Disordered" evidence="2">
    <location>
        <begin position="106"/>
        <end position="262"/>
    </location>
</feature>
<feature type="compositionally biased region" description="Low complexity" evidence="2">
    <location>
        <begin position="57"/>
        <end position="66"/>
    </location>
</feature>
<feature type="compositionally biased region" description="Basic and acidic residues" evidence="2">
    <location>
        <begin position="1331"/>
        <end position="1341"/>
    </location>
</feature>
<feature type="region of interest" description="Disordered" evidence="2">
    <location>
        <begin position="1230"/>
        <end position="1298"/>
    </location>
</feature>
<feature type="domain" description="SANT" evidence="3">
    <location>
        <begin position="828"/>
        <end position="879"/>
    </location>
</feature>
<feature type="compositionally biased region" description="Polar residues" evidence="2">
    <location>
        <begin position="163"/>
        <end position="183"/>
    </location>
</feature>
<dbReference type="Gene3D" id="1.20.58.1880">
    <property type="match status" value="1"/>
</dbReference>
<dbReference type="InterPro" id="IPR001005">
    <property type="entry name" value="SANT/Myb"/>
</dbReference>
<gene>
    <name evidence="4" type="ORF">ACJIZ3_022921</name>
</gene>
<accession>A0ABD3TPY1</accession>
<organism evidence="4 5">
    <name type="scientific">Penstemon smallii</name>
    <dbReference type="NCBI Taxonomy" id="265156"/>
    <lineage>
        <taxon>Eukaryota</taxon>
        <taxon>Viridiplantae</taxon>
        <taxon>Streptophyta</taxon>
        <taxon>Embryophyta</taxon>
        <taxon>Tracheophyta</taxon>
        <taxon>Spermatophyta</taxon>
        <taxon>Magnoliopsida</taxon>
        <taxon>eudicotyledons</taxon>
        <taxon>Gunneridae</taxon>
        <taxon>Pentapetalae</taxon>
        <taxon>asterids</taxon>
        <taxon>lamiids</taxon>
        <taxon>Lamiales</taxon>
        <taxon>Plantaginaceae</taxon>
        <taxon>Cheloneae</taxon>
        <taxon>Penstemon</taxon>
    </lineage>
</organism>
<dbReference type="CDD" id="cd00167">
    <property type="entry name" value="SANT"/>
    <property type="match status" value="2"/>
</dbReference>
<feature type="compositionally biased region" description="Low complexity" evidence="2">
    <location>
        <begin position="244"/>
        <end position="262"/>
    </location>
</feature>
<dbReference type="PROSITE" id="PS51293">
    <property type="entry name" value="SANT"/>
    <property type="match status" value="2"/>
</dbReference>
<feature type="region of interest" description="Disordered" evidence="2">
    <location>
        <begin position="1"/>
        <end position="90"/>
    </location>
</feature>
<feature type="region of interest" description="Disordered" evidence="2">
    <location>
        <begin position="1327"/>
        <end position="1357"/>
    </location>
</feature>
<feature type="domain" description="SANT" evidence="3">
    <location>
        <begin position="1056"/>
        <end position="1104"/>
    </location>
</feature>
<protein>
    <recommendedName>
        <fullName evidence="3">SANT domain-containing protein</fullName>
    </recommendedName>
</protein>
<feature type="coiled-coil region" evidence="1">
    <location>
        <begin position="465"/>
        <end position="492"/>
    </location>
</feature>
<feature type="region of interest" description="Disordered" evidence="2">
    <location>
        <begin position="999"/>
        <end position="1018"/>
    </location>
</feature>
<dbReference type="Gene3D" id="1.10.10.60">
    <property type="entry name" value="Homeodomain-like"/>
    <property type="match status" value="1"/>
</dbReference>
<dbReference type="Pfam" id="PF00249">
    <property type="entry name" value="Myb_DNA-binding"/>
    <property type="match status" value="2"/>
</dbReference>
<keyword evidence="1" id="KW-0175">Coiled coil</keyword>
<feature type="region of interest" description="Disordered" evidence="2">
    <location>
        <begin position="743"/>
        <end position="768"/>
    </location>
</feature>
<feature type="compositionally biased region" description="Basic residues" evidence="2">
    <location>
        <begin position="745"/>
        <end position="754"/>
    </location>
</feature>
<evidence type="ECO:0000256" key="1">
    <source>
        <dbReference type="SAM" id="Coils"/>
    </source>
</evidence>
<feature type="compositionally biased region" description="Basic and acidic residues" evidence="2">
    <location>
        <begin position="123"/>
        <end position="135"/>
    </location>
</feature>
<feature type="compositionally biased region" description="Gly residues" evidence="2">
    <location>
        <begin position="28"/>
        <end position="37"/>
    </location>
</feature>
<name>A0ABD3TPY1_9LAMI</name>
<keyword evidence="5" id="KW-1185">Reference proteome</keyword>
<feature type="compositionally biased region" description="Low complexity" evidence="2">
    <location>
        <begin position="755"/>
        <end position="764"/>
    </location>
</feature>
<dbReference type="InterPro" id="IPR009057">
    <property type="entry name" value="Homeodomain-like_sf"/>
</dbReference>
<evidence type="ECO:0000259" key="3">
    <source>
        <dbReference type="PROSITE" id="PS51293"/>
    </source>
</evidence>
<feature type="compositionally biased region" description="Basic and acidic residues" evidence="2">
    <location>
        <begin position="9"/>
        <end position="22"/>
    </location>
</feature>
<evidence type="ECO:0000256" key="2">
    <source>
        <dbReference type="SAM" id="MobiDB-lite"/>
    </source>
</evidence>
<evidence type="ECO:0000313" key="5">
    <source>
        <dbReference type="Proteomes" id="UP001634393"/>
    </source>
</evidence>
<reference evidence="4 5" key="1">
    <citation type="submission" date="2024-12" db="EMBL/GenBank/DDBJ databases">
        <title>The unique morphological basis and parallel evolutionary history of personate flowers in Penstemon.</title>
        <authorList>
            <person name="Depatie T.H."/>
            <person name="Wessinger C.A."/>
        </authorList>
    </citation>
    <scope>NUCLEOTIDE SEQUENCE [LARGE SCALE GENOMIC DNA]</scope>
    <source>
        <strain evidence="4">WTNN_2</strain>
        <tissue evidence="4">Leaf</tissue>
    </source>
</reference>